<dbReference type="InterPro" id="IPR051407">
    <property type="entry name" value="Bact_OM_lipoprot/Surf_antigen"/>
</dbReference>
<dbReference type="Pfam" id="PF05433">
    <property type="entry name" value="Rick_17kDa_Anti"/>
    <property type="match status" value="1"/>
</dbReference>
<keyword evidence="6" id="KW-1185">Reference proteome</keyword>
<accession>D5V1X8</accession>
<evidence type="ECO:0000256" key="2">
    <source>
        <dbReference type="ARBA" id="ARBA00023136"/>
    </source>
</evidence>
<dbReference type="eggNOG" id="COG3134">
    <property type="taxonomic scope" value="Bacteria"/>
</dbReference>
<feature type="signal peptide" evidence="3">
    <location>
        <begin position="1"/>
        <end position="21"/>
    </location>
</feature>
<dbReference type="KEGG" id="ant:Arnit_1908"/>
<gene>
    <name evidence="5" type="ordered locus">Arnit_1908</name>
</gene>
<keyword evidence="3" id="KW-0732">Signal</keyword>
<evidence type="ECO:0000259" key="4">
    <source>
        <dbReference type="Pfam" id="PF05433"/>
    </source>
</evidence>
<feature type="domain" description="Glycine zipper 2TM" evidence="4">
    <location>
        <begin position="78"/>
        <end position="117"/>
    </location>
</feature>
<dbReference type="EMBL" id="CP001999">
    <property type="protein sequence ID" value="ADG93562.1"/>
    <property type="molecule type" value="Genomic_DNA"/>
</dbReference>
<dbReference type="PANTHER" id="PTHR35603:SF2">
    <property type="entry name" value="OUTER MEMBRANE LIPOPROTEIN"/>
    <property type="match status" value="1"/>
</dbReference>
<evidence type="ECO:0000256" key="1">
    <source>
        <dbReference type="ARBA" id="ARBA00004370"/>
    </source>
</evidence>
<reference evidence="5 6" key="1">
    <citation type="journal article" date="2010" name="Stand. Genomic Sci.">
        <title>Complete genome sequence of Arcobacter nitrofigilis type strain (CI).</title>
        <authorList>
            <person name="Pati A."/>
            <person name="Gronow S."/>
            <person name="Lapidus A."/>
            <person name="Copeland A."/>
            <person name="Glavina Del Rio T."/>
            <person name="Nolan M."/>
            <person name="Lucas S."/>
            <person name="Tice H."/>
            <person name="Cheng J.F."/>
            <person name="Han C."/>
            <person name="Chertkov O."/>
            <person name="Bruce D."/>
            <person name="Tapia R."/>
            <person name="Goodwin L."/>
            <person name="Pitluck S."/>
            <person name="Liolios K."/>
            <person name="Ivanova N."/>
            <person name="Mavromatis K."/>
            <person name="Chen A."/>
            <person name="Palaniappan K."/>
            <person name="Land M."/>
            <person name="Hauser L."/>
            <person name="Chang Y.J."/>
            <person name="Jeffries C.D."/>
            <person name="Detter J.C."/>
            <person name="Rohde M."/>
            <person name="Goker M."/>
            <person name="Bristow J."/>
            <person name="Eisen J.A."/>
            <person name="Markowitz V."/>
            <person name="Hugenholtz P."/>
            <person name="Klenk H.P."/>
            <person name="Kyrpides N.C."/>
        </authorList>
    </citation>
    <scope>NUCLEOTIDE SEQUENCE [LARGE SCALE GENOMIC DNA]</scope>
    <source>
        <strain evidence="6">ATCC 33309 / DSM 7299 / CCUG 15893 / LMG 7604 / NCTC 12251 / CI</strain>
    </source>
</reference>
<dbReference type="HOGENOM" id="CLU_094245_2_0_7"/>
<dbReference type="InterPro" id="IPR008816">
    <property type="entry name" value="Gly_zipper_2TM_dom"/>
</dbReference>
<dbReference type="AlphaFoldDB" id="D5V1X8"/>
<protein>
    <submittedName>
        <fullName evidence="5">17 kDa surface antigen</fullName>
    </submittedName>
</protein>
<keyword evidence="2" id="KW-0472">Membrane</keyword>
<name>D5V1X8_ARCNC</name>
<evidence type="ECO:0000313" key="5">
    <source>
        <dbReference type="EMBL" id="ADG93562.1"/>
    </source>
</evidence>
<feature type="chain" id="PRO_5003077942" evidence="3">
    <location>
        <begin position="22"/>
        <end position="185"/>
    </location>
</feature>
<comment type="subcellular location">
    <subcellularLocation>
        <location evidence="1">Membrane</location>
    </subcellularLocation>
</comment>
<evidence type="ECO:0000256" key="3">
    <source>
        <dbReference type="SAM" id="SignalP"/>
    </source>
</evidence>
<dbReference type="Proteomes" id="UP000000939">
    <property type="component" value="Chromosome"/>
</dbReference>
<dbReference type="GO" id="GO:0019867">
    <property type="term" value="C:outer membrane"/>
    <property type="evidence" value="ECO:0007669"/>
    <property type="project" value="InterPro"/>
</dbReference>
<dbReference type="RefSeq" id="WP_013135707.1">
    <property type="nucleotide sequence ID" value="NC_014166.1"/>
</dbReference>
<dbReference type="OrthoDB" id="5349338at2"/>
<organism evidence="5 6">
    <name type="scientific">Arcobacter nitrofigilis (strain ATCC 33309 / DSM 7299 / CCUG 15893 / LMG 7604 / NCTC 12251 / CI)</name>
    <name type="common">Campylobacter nitrofigilis</name>
    <dbReference type="NCBI Taxonomy" id="572480"/>
    <lineage>
        <taxon>Bacteria</taxon>
        <taxon>Pseudomonadati</taxon>
        <taxon>Campylobacterota</taxon>
        <taxon>Epsilonproteobacteria</taxon>
        <taxon>Campylobacterales</taxon>
        <taxon>Arcobacteraceae</taxon>
        <taxon>Arcobacter</taxon>
    </lineage>
</organism>
<dbReference type="STRING" id="572480.Arnit_1908"/>
<proteinExistence type="predicted"/>
<evidence type="ECO:0000313" key="6">
    <source>
        <dbReference type="Proteomes" id="UP000000939"/>
    </source>
</evidence>
<dbReference type="PANTHER" id="PTHR35603">
    <property type="match status" value="1"/>
</dbReference>
<sequence precursor="true">MKKQSACLILGLTIFSSSLFADGDTFTQRVKVNYSKPVYENIQEVIPNHDSRCYEEYEVRTPKHRTSSYRNENTIGVDTIIGATTGVIIGNQIGRGNGKVAAKIVGGLLGATLANGIRNSDYSHNNRNNTEYYYETKRRNICNNRVIKKSVLKGYENYFKYNGKSYSKFSPYRENYVTVETNINF</sequence>